<dbReference type="InterPro" id="IPR011009">
    <property type="entry name" value="Kinase-like_dom_sf"/>
</dbReference>
<keyword evidence="1 7" id="KW-0723">Serine/threonine-protein kinase</keyword>
<evidence type="ECO:0000256" key="6">
    <source>
        <dbReference type="PROSITE-ProRule" id="PRU10141"/>
    </source>
</evidence>
<dbReference type="Gene3D" id="1.10.510.10">
    <property type="entry name" value="Transferase(Phosphotransferase) domain 1"/>
    <property type="match status" value="1"/>
</dbReference>
<name>A0AAD7XLY6_9STRA</name>
<dbReference type="Proteomes" id="UP001230188">
    <property type="component" value="Unassembled WGS sequence"/>
</dbReference>
<dbReference type="InterPro" id="IPR050117">
    <property type="entry name" value="MAPK"/>
</dbReference>
<evidence type="ECO:0000259" key="9">
    <source>
        <dbReference type="PROSITE" id="PS50011"/>
    </source>
</evidence>
<feature type="binding site" evidence="6">
    <location>
        <position position="45"/>
    </location>
    <ligand>
        <name>ATP</name>
        <dbReference type="ChEBI" id="CHEBI:30616"/>
    </ligand>
</feature>
<evidence type="ECO:0000313" key="11">
    <source>
        <dbReference type="Proteomes" id="UP001230188"/>
    </source>
</evidence>
<accession>A0AAD7XLY6</accession>
<dbReference type="EMBL" id="JAQMWT010000099">
    <property type="protein sequence ID" value="KAJ8610588.1"/>
    <property type="molecule type" value="Genomic_DNA"/>
</dbReference>
<keyword evidence="3 6" id="KW-0547">Nucleotide-binding</keyword>
<dbReference type="PROSITE" id="PS00107">
    <property type="entry name" value="PROTEIN_KINASE_ATP"/>
    <property type="match status" value="1"/>
</dbReference>
<dbReference type="InterPro" id="IPR017441">
    <property type="entry name" value="Protein_kinase_ATP_BS"/>
</dbReference>
<keyword evidence="4" id="KW-0418">Kinase</keyword>
<dbReference type="Pfam" id="PF00069">
    <property type="entry name" value="Pkinase"/>
    <property type="match status" value="1"/>
</dbReference>
<evidence type="ECO:0000256" key="4">
    <source>
        <dbReference type="ARBA" id="ARBA00022777"/>
    </source>
</evidence>
<evidence type="ECO:0000256" key="5">
    <source>
        <dbReference type="ARBA" id="ARBA00022840"/>
    </source>
</evidence>
<evidence type="ECO:0000256" key="8">
    <source>
        <dbReference type="SAM" id="MobiDB-lite"/>
    </source>
</evidence>
<dbReference type="Gene3D" id="3.30.200.20">
    <property type="entry name" value="Phosphorylase Kinase, domain 1"/>
    <property type="match status" value="1"/>
</dbReference>
<keyword evidence="11" id="KW-1185">Reference proteome</keyword>
<sequence length="372" mass="41977">MMSLDEHLDGRVLRRIDVRARVGRGAYGIVWKGIERRRGHVVALKKCVNAFASSSDAQRTYREISYLRLLRHANVIQIKKVIRAKNDLDMYLVFEHMDTDLHALIRANLLEDVHKRYIGYQLFKALTYIHSAGVVHRDVKPSNMLLNENGHMKLCDFGLCRSASNRTSFASEYYVATRWYRAPEILLGSPLCLPGLDLWATGCIVGEMYHGQPVLPGDSTLDQLARICKLIGPPTNEDIEAMRARRVALPLKHPPQWTFDAQAAHPLVARMLCFNPAARITARQALKDEWVADFAESEPEPLFDQSAGPILLPIPDDRLLSANDYRDRLVLDLVKHSSSSNAATKVRRVLPDIQAPEDDDDDAPSTPNRPTD</sequence>
<evidence type="ECO:0000256" key="1">
    <source>
        <dbReference type="ARBA" id="ARBA00022527"/>
    </source>
</evidence>
<dbReference type="SMART" id="SM00220">
    <property type="entry name" value="S_TKc"/>
    <property type="match status" value="1"/>
</dbReference>
<evidence type="ECO:0000256" key="2">
    <source>
        <dbReference type="ARBA" id="ARBA00022679"/>
    </source>
</evidence>
<feature type="region of interest" description="Disordered" evidence="8">
    <location>
        <begin position="344"/>
        <end position="372"/>
    </location>
</feature>
<dbReference type="PROSITE" id="PS50011">
    <property type="entry name" value="PROTEIN_KINASE_DOM"/>
    <property type="match status" value="1"/>
</dbReference>
<dbReference type="InterPro" id="IPR008271">
    <property type="entry name" value="Ser/Thr_kinase_AS"/>
</dbReference>
<proteinExistence type="inferred from homology"/>
<keyword evidence="5 6" id="KW-0067">ATP-binding</keyword>
<dbReference type="GO" id="GO:0004674">
    <property type="term" value="F:protein serine/threonine kinase activity"/>
    <property type="evidence" value="ECO:0007669"/>
    <property type="project" value="UniProtKB-KW"/>
</dbReference>
<comment type="similarity">
    <text evidence="7">Belongs to the protein kinase superfamily.</text>
</comment>
<keyword evidence="2" id="KW-0808">Transferase</keyword>
<feature type="domain" description="Protein kinase" evidence="9">
    <location>
        <begin position="16"/>
        <end position="291"/>
    </location>
</feature>
<protein>
    <recommendedName>
        <fullName evidence="9">Protein kinase domain-containing protein</fullName>
    </recommendedName>
</protein>
<dbReference type="PANTHER" id="PTHR24055">
    <property type="entry name" value="MITOGEN-ACTIVATED PROTEIN KINASE"/>
    <property type="match status" value="1"/>
</dbReference>
<evidence type="ECO:0000313" key="10">
    <source>
        <dbReference type="EMBL" id="KAJ8610588.1"/>
    </source>
</evidence>
<dbReference type="InterPro" id="IPR000719">
    <property type="entry name" value="Prot_kinase_dom"/>
</dbReference>
<evidence type="ECO:0000256" key="7">
    <source>
        <dbReference type="RuleBase" id="RU000304"/>
    </source>
</evidence>
<dbReference type="GO" id="GO:0005524">
    <property type="term" value="F:ATP binding"/>
    <property type="evidence" value="ECO:0007669"/>
    <property type="project" value="UniProtKB-UniRule"/>
</dbReference>
<evidence type="ECO:0000256" key="3">
    <source>
        <dbReference type="ARBA" id="ARBA00022741"/>
    </source>
</evidence>
<organism evidence="10 11">
    <name type="scientific">Chrysophaeum taylorii</name>
    <dbReference type="NCBI Taxonomy" id="2483200"/>
    <lineage>
        <taxon>Eukaryota</taxon>
        <taxon>Sar</taxon>
        <taxon>Stramenopiles</taxon>
        <taxon>Ochrophyta</taxon>
        <taxon>Pelagophyceae</taxon>
        <taxon>Pelagomonadales</taxon>
        <taxon>Pelagomonadaceae</taxon>
        <taxon>Chrysophaeum</taxon>
    </lineage>
</organism>
<dbReference type="SUPFAM" id="SSF56112">
    <property type="entry name" value="Protein kinase-like (PK-like)"/>
    <property type="match status" value="1"/>
</dbReference>
<dbReference type="FunFam" id="1.10.510.10:FF:000624">
    <property type="entry name" value="Mitogen-activated protein kinase"/>
    <property type="match status" value="1"/>
</dbReference>
<comment type="caution">
    <text evidence="10">The sequence shown here is derived from an EMBL/GenBank/DDBJ whole genome shotgun (WGS) entry which is preliminary data.</text>
</comment>
<reference evidence="10" key="1">
    <citation type="submission" date="2023-01" db="EMBL/GenBank/DDBJ databases">
        <title>Metagenome sequencing of chrysophaentin producing Chrysophaeum taylorii.</title>
        <authorList>
            <person name="Davison J."/>
            <person name="Bewley C."/>
        </authorList>
    </citation>
    <scope>NUCLEOTIDE SEQUENCE</scope>
    <source>
        <strain evidence="10">NIES-1699</strain>
    </source>
</reference>
<dbReference type="AlphaFoldDB" id="A0AAD7XLY6"/>
<gene>
    <name evidence="10" type="ORF">CTAYLR_007149</name>
</gene>
<dbReference type="PROSITE" id="PS00108">
    <property type="entry name" value="PROTEIN_KINASE_ST"/>
    <property type="match status" value="1"/>
</dbReference>